<reference evidence="2 3" key="1">
    <citation type="journal article" date="2018" name="Nat. Ecol. Evol.">
        <title>Pezizomycetes genomes reveal the molecular basis of ectomycorrhizal truffle lifestyle.</title>
        <authorList>
            <person name="Murat C."/>
            <person name="Payen T."/>
            <person name="Noel B."/>
            <person name="Kuo A."/>
            <person name="Morin E."/>
            <person name="Chen J."/>
            <person name="Kohler A."/>
            <person name="Krizsan K."/>
            <person name="Balestrini R."/>
            <person name="Da Silva C."/>
            <person name="Montanini B."/>
            <person name="Hainaut M."/>
            <person name="Levati E."/>
            <person name="Barry K.W."/>
            <person name="Belfiori B."/>
            <person name="Cichocki N."/>
            <person name="Clum A."/>
            <person name="Dockter R.B."/>
            <person name="Fauchery L."/>
            <person name="Guy J."/>
            <person name="Iotti M."/>
            <person name="Le Tacon F."/>
            <person name="Lindquist E.A."/>
            <person name="Lipzen A."/>
            <person name="Malagnac F."/>
            <person name="Mello A."/>
            <person name="Molinier V."/>
            <person name="Miyauchi S."/>
            <person name="Poulain J."/>
            <person name="Riccioni C."/>
            <person name="Rubini A."/>
            <person name="Sitrit Y."/>
            <person name="Splivallo R."/>
            <person name="Traeger S."/>
            <person name="Wang M."/>
            <person name="Zifcakova L."/>
            <person name="Wipf D."/>
            <person name="Zambonelli A."/>
            <person name="Paolocci F."/>
            <person name="Nowrousian M."/>
            <person name="Ottonello S."/>
            <person name="Baldrian P."/>
            <person name="Spatafora J.W."/>
            <person name="Henrissat B."/>
            <person name="Nagy L.G."/>
            <person name="Aury J.M."/>
            <person name="Wincker P."/>
            <person name="Grigoriev I.V."/>
            <person name="Bonfante P."/>
            <person name="Martin F.M."/>
        </authorList>
    </citation>
    <scope>NUCLEOTIDE SEQUENCE [LARGE SCALE GENOMIC DNA]</scope>
    <source>
        <strain evidence="2 3">RN42</strain>
    </source>
</reference>
<dbReference type="AlphaFoldDB" id="A0A3N4IGY3"/>
<protein>
    <submittedName>
        <fullName evidence="2">Uncharacterized protein</fullName>
    </submittedName>
</protein>
<feature type="region of interest" description="Disordered" evidence="1">
    <location>
        <begin position="233"/>
        <end position="267"/>
    </location>
</feature>
<feature type="compositionally biased region" description="Acidic residues" evidence="1">
    <location>
        <begin position="248"/>
        <end position="267"/>
    </location>
</feature>
<gene>
    <name evidence="2" type="ORF">BJ508DRAFT_19675</name>
</gene>
<accession>A0A3N4IGY3</accession>
<evidence type="ECO:0000256" key="1">
    <source>
        <dbReference type="SAM" id="MobiDB-lite"/>
    </source>
</evidence>
<keyword evidence="3" id="KW-1185">Reference proteome</keyword>
<dbReference type="Proteomes" id="UP000275078">
    <property type="component" value="Unassembled WGS sequence"/>
</dbReference>
<evidence type="ECO:0000313" key="2">
    <source>
        <dbReference type="EMBL" id="RPA84886.1"/>
    </source>
</evidence>
<organism evidence="2 3">
    <name type="scientific">Ascobolus immersus RN42</name>
    <dbReference type="NCBI Taxonomy" id="1160509"/>
    <lineage>
        <taxon>Eukaryota</taxon>
        <taxon>Fungi</taxon>
        <taxon>Dikarya</taxon>
        <taxon>Ascomycota</taxon>
        <taxon>Pezizomycotina</taxon>
        <taxon>Pezizomycetes</taxon>
        <taxon>Pezizales</taxon>
        <taxon>Ascobolaceae</taxon>
        <taxon>Ascobolus</taxon>
    </lineage>
</organism>
<dbReference type="EMBL" id="ML119656">
    <property type="protein sequence ID" value="RPA84886.1"/>
    <property type="molecule type" value="Genomic_DNA"/>
</dbReference>
<proteinExistence type="predicted"/>
<name>A0A3N4IGY3_ASCIM</name>
<sequence>MPLDYPDEDPLKTFNKLYEATKRNLEVIKKKQPAGEQASRAIVALSQNFYSTLLYLEKILSGSDGADGRKNVFSEARESIYRERKPHKSLVEDFMWPAIKVLIDCAIKGRESIADQEYAKVAAGFFHLSAIWLSYVVNPRYSTKKHVKLHSTYQADWHKLPEQLGALRATIDDSLTPALAFSQGGVAYIGADVPVDPRVFGGFQPPPWLQAKRKARSSDFTWDFLQIRAYQESGGSGRLSPCRSVGDGLDEEVLGEGGQEEEGQEEEDVIERDSYHYEEWVSKTAMLDAKYYDGARKIIDGAAQRLQKDPHNVASASQDEKDFNNLLDAARSLQHRICSCGDEEFDLLGDALHEEEYPHDRDRRYEKLFTLQATLLDIYCRLYTSYYSSDKSKQKKGLLDLKLRSKGYRLMGRRLLHVLVHPRLEGRYNKLARCYWSVSFAHALYLASFELTGTKSEDNTSRTEGWCSELDKFLRFLAQHPFIKEKAQFRYSSVGADGTKTSVPFDFERAFSETKDGSFRQEIMRLEGVKGTSKCSAMILFQLSREYMGRSRPKSHYFSAPYEDKTFWLDELEDEK</sequence>
<evidence type="ECO:0000313" key="3">
    <source>
        <dbReference type="Proteomes" id="UP000275078"/>
    </source>
</evidence>